<dbReference type="InterPro" id="IPR016763">
    <property type="entry name" value="VAP"/>
</dbReference>
<dbReference type="PANTHER" id="PTHR10809">
    <property type="entry name" value="VESICLE-ASSOCIATED MEMBRANE PROTEIN-ASSOCIATED PROTEIN"/>
    <property type="match status" value="1"/>
</dbReference>
<evidence type="ECO:0000256" key="1">
    <source>
        <dbReference type="ARBA" id="ARBA00008932"/>
    </source>
</evidence>
<proteinExistence type="inferred from homology"/>
<dbReference type="Gene3D" id="2.60.40.10">
    <property type="entry name" value="Immunoglobulins"/>
    <property type="match status" value="2"/>
</dbReference>
<dbReference type="GO" id="GO:0005789">
    <property type="term" value="C:endoplasmic reticulum membrane"/>
    <property type="evidence" value="ECO:0007669"/>
    <property type="project" value="InterPro"/>
</dbReference>
<accession>A0A2N9GWU9</accession>
<dbReference type="PANTHER" id="PTHR10809:SF148">
    <property type="entry name" value="OS01G0936800 PROTEIN"/>
    <property type="match status" value="1"/>
</dbReference>
<dbReference type="SUPFAM" id="SSF49354">
    <property type="entry name" value="PapD-like"/>
    <property type="match status" value="1"/>
</dbReference>
<dbReference type="EMBL" id="OIVN01002480">
    <property type="protein sequence ID" value="SPD03988.1"/>
    <property type="molecule type" value="Genomic_DNA"/>
</dbReference>
<dbReference type="InterPro" id="IPR000535">
    <property type="entry name" value="MSP_dom"/>
</dbReference>
<name>A0A2N9GWU9_FAGSY</name>
<feature type="coiled-coil region" evidence="2">
    <location>
        <begin position="210"/>
        <end position="244"/>
    </location>
</feature>
<evidence type="ECO:0000256" key="2">
    <source>
        <dbReference type="SAM" id="Coils"/>
    </source>
</evidence>
<dbReference type="GO" id="GO:0061817">
    <property type="term" value="P:endoplasmic reticulum-plasma membrane tethering"/>
    <property type="evidence" value="ECO:0007669"/>
    <property type="project" value="TreeGrafter"/>
</dbReference>
<comment type="similarity">
    <text evidence="1">Belongs to the VAMP-associated protein (VAP) (TC 9.B.17) family.</text>
</comment>
<dbReference type="GO" id="GO:0090158">
    <property type="term" value="P:endoplasmic reticulum membrane organization"/>
    <property type="evidence" value="ECO:0007669"/>
    <property type="project" value="TreeGrafter"/>
</dbReference>
<feature type="domain" description="MSP" evidence="3">
    <location>
        <begin position="5"/>
        <end position="116"/>
    </location>
</feature>
<dbReference type="GO" id="GO:0005886">
    <property type="term" value="C:plasma membrane"/>
    <property type="evidence" value="ECO:0007669"/>
    <property type="project" value="TreeGrafter"/>
</dbReference>
<evidence type="ECO:0000313" key="4">
    <source>
        <dbReference type="EMBL" id="SPD03988.1"/>
    </source>
</evidence>
<reference evidence="4" key="1">
    <citation type="submission" date="2018-02" db="EMBL/GenBank/DDBJ databases">
        <authorList>
            <person name="Cohen D.B."/>
            <person name="Kent A.D."/>
        </authorList>
    </citation>
    <scope>NUCLEOTIDE SEQUENCE</scope>
</reference>
<keyword evidence="2" id="KW-0175">Coiled coil</keyword>
<dbReference type="PROSITE" id="PS50202">
    <property type="entry name" value="MSP"/>
    <property type="match status" value="1"/>
</dbReference>
<organism evidence="4">
    <name type="scientific">Fagus sylvatica</name>
    <name type="common">Beechnut</name>
    <dbReference type="NCBI Taxonomy" id="28930"/>
    <lineage>
        <taxon>Eukaryota</taxon>
        <taxon>Viridiplantae</taxon>
        <taxon>Streptophyta</taxon>
        <taxon>Embryophyta</taxon>
        <taxon>Tracheophyta</taxon>
        <taxon>Spermatophyta</taxon>
        <taxon>Magnoliopsida</taxon>
        <taxon>eudicotyledons</taxon>
        <taxon>Gunneridae</taxon>
        <taxon>Pentapetalae</taxon>
        <taxon>rosids</taxon>
        <taxon>fabids</taxon>
        <taxon>Fagales</taxon>
        <taxon>Fagaceae</taxon>
        <taxon>Fagus</taxon>
    </lineage>
</organism>
<sequence length="339" mass="38189">MSTELLEIQPQELKFTFEVKKPSSCSIRLGNNSDQYVAFKISSINFSRSFTLHFLVDAVTMQAQRVAPPDMQCKDKFLIQSTIVPFGSTEEDITSDMFAKDSGKYIVEKKLRVILIIPPPSPVLLPINGVLKQDPPFEASVQKDRVLSGLENIPPPQRVDEDVKGVETAEEMDESRADSIPTYNVEVLKPVKNDVELNLAMDFEDLKSKLNVMDSKLTEAELTITKLTEERSMTTREKDRLKHELLIADHFQSLIFHGSERLQIGFYAGGIEEEEQCENSSGGLPTTVCLYGCSYQCSSWIPYAYIREDFCGPGTKPSRTKACPYQDTRGSDFMLIKMV</sequence>
<dbReference type="InterPro" id="IPR013783">
    <property type="entry name" value="Ig-like_fold"/>
</dbReference>
<dbReference type="InterPro" id="IPR008962">
    <property type="entry name" value="PapD-like_sf"/>
</dbReference>
<protein>
    <recommendedName>
        <fullName evidence="3">MSP domain-containing protein</fullName>
    </recommendedName>
</protein>
<evidence type="ECO:0000259" key="3">
    <source>
        <dbReference type="PROSITE" id="PS50202"/>
    </source>
</evidence>
<dbReference type="AlphaFoldDB" id="A0A2N9GWU9"/>
<gene>
    <name evidence="4" type="ORF">FSB_LOCUS31870</name>
</gene>